<reference evidence="1 2" key="2">
    <citation type="journal article" date="2010" name="Stand. Genomic Sci.">
        <title>Complete genome sequence of Kribbella flavida type strain (IFO 14399).</title>
        <authorList>
            <person name="Pukall R."/>
            <person name="Lapidus A."/>
            <person name="Glavina Del Rio T."/>
            <person name="Copeland A."/>
            <person name="Tice H."/>
            <person name="Cheng J.-F."/>
            <person name="Lucas S."/>
            <person name="Chen F."/>
            <person name="Nolan M."/>
            <person name="LaButti K."/>
            <person name="Pati A."/>
            <person name="Ivanova N."/>
            <person name="Mavrommatis K."/>
            <person name="Mikhailova N."/>
            <person name="Pitluck S."/>
            <person name="Bruce D."/>
            <person name="Goodwin L."/>
            <person name="Land M."/>
            <person name="Hauser L."/>
            <person name="Chang Y.-J."/>
            <person name="Jeffries C.D."/>
            <person name="Chen A."/>
            <person name="Palaniappan K."/>
            <person name="Chain P."/>
            <person name="Rohde M."/>
            <person name="Goeker M."/>
            <person name="Bristow J."/>
            <person name="Eisen J.A."/>
            <person name="Markowitz V."/>
            <person name="Hugenholtz P."/>
            <person name="Kyrpides N.C."/>
            <person name="Klenk H.-P."/>
            <person name="Brettin T."/>
        </authorList>
    </citation>
    <scope>NUCLEOTIDE SEQUENCE [LARGE SCALE GENOMIC DNA]</scope>
    <source>
        <strain evidence="2">DSM 17836 / JCM 10339 / NBRC 14399</strain>
    </source>
</reference>
<gene>
    <name evidence="1" type="ordered locus">Kfla_0835</name>
</gene>
<accession>D2PYU9</accession>
<name>D2PYU9_KRIFD</name>
<evidence type="ECO:0000313" key="1">
    <source>
        <dbReference type="EMBL" id="ADB29945.1"/>
    </source>
</evidence>
<reference evidence="2" key="1">
    <citation type="submission" date="2009-09" db="EMBL/GenBank/DDBJ databases">
        <title>The complete genome of Kribbella flavida DSM 17836.</title>
        <authorList>
            <consortium name="US DOE Joint Genome Institute (JGI-PGF)"/>
            <person name="Lucas S."/>
            <person name="Copeland A."/>
            <person name="Lapidus A."/>
            <person name="Glavina del Rio T."/>
            <person name="Dalin E."/>
            <person name="Tice H."/>
            <person name="Bruce D."/>
            <person name="Goodwin L."/>
            <person name="Pitluck S."/>
            <person name="Kyrpides N."/>
            <person name="Mavromatis K."/>
            <person name="Ivanova N."/>
            <person name="Saunders E."/>
            <person name="Brettin T."/>
            <person name="Detter J.C."/>
            <person name="Han C."/>
            <person name="Larimer F."/>
            <person name="Land M."/>
            <person name="Hauser L."/>
            <person name="Markowitz V."/>
            <person name="Cheng J.-F."/>
            <person name="Hugenholtz P."/>
            <person name="Woyke T."/>
            <person name="Wu D."/>
            <person name="Pukall R."/>
            <person name="Klenk H.-P."/>
            <person name="Eisen J.A."/>
        </authorList>
    </citation>
    <scope>NUCLEOTIDE SEQUENCE [LARGE SCALE GENOMIC DNA]</scope>
    <source>
        <strain evidence="2">DSM 17836 / JCM 10339 / NBRC 14399</strain>
    </source>
</reference>
<sequence>MLGTGLRNVSGWRMSWRTKQIWLFAFAWLSASALRMP</sequence>
<protein>
    <submittedName>
        <fullName evidence="1">Uncharacterized protein</fullName>
    </submittedName>
</protein>
<keyword evidence="2" id="KW-1185">Reference proteome</keyword>
<dbReference type="KEGG" id="kfl:Kfla_0835"/>
<dbReference type="AlphaFoldDB" id="D2PYU9"/>
<organism evidence="1 2">
    <name type="scientific">Kribbella flavida (strain DSM 17836 / JCM 10339 / NBRC 14399)</name>
    <dbReference type="NCBI Taxonomy" id="479435"/>
    <lineage>
        <taxon>Bacteria</taxon>
        <taxon>Bacillati</taxon>
        <taxon>Actinomycetota</taxon>
        <taxon>Actinomycetes</taxon>
        <taxon>Propionibacteriales</taxon>
        <taxon>Kribbellaceae</taxon>
        <taxon>Kribbella</taxon>
    </lineage>
</organism>
<dbReference type="EMBL" id="CP001736">
    <property type="protein sequence ID" value="ADB29945.1"/>
    <property type="molecule type" value="Genomic_DNA"/>
</dbReference>
<evidence type="ECO:0000313" key="2">
    <source>
        <dbReference type="Proteomes" id="UP000007967"/>
    </source>
</evidence>
<proteinExistence type="predicted"/>
<dbReference type="HOGENOM" id="CLU_3344856_0_0_11"/>
<dbReference type="Proteomes" id="UP000007967">
    <property type="component" value="Chromosome"/>
</dbReference>